<dbReference type="Gene3D" id="1.10.10.1320">
    <property type="entry name" value="Anti-sigma factor, zinc-finger domain"/>
    <property type="match status" value="1"/>
</dbReference>
<dbReference type="InterPro" id="IPR041916">
    <property type="entry name" value="Anti_sigma_zinc_sf"/>
</dbReference>
<dbReference type="PANTHER" id="PTHR37461">
    <property type="entry name" value="ANTI-SIGMA-K FACTOR RSKA"/>
    <property type="match status" value="1"/>
</dbReference>
<evidence type="ECO:0000256" key="5">
    <source>
        <dbReference type="ARBA" id="ARBA00023136"/>
    </source>
</evidence>
<keyword evidence="6" id="KW-0804">Transcription</keyword>
<evidence type="ECO:0000259" key="8">
    <source>
        <dbReference type="Pfam" id="PF13490"/>
    </source>
</evidence>
<evidence type="ECO:0000256" key="7">
    <source>
        <dbReference type="SAM" id="Phobius"/>
    </source>
</evidence>
<feature type="transmembrane region" description="Helical" evidence="7">
    <location>
        <begin position="92"/>
        <end position="115"/>
    </location>
</feature>
<gene>
    <name evidence="9" type="ORF">ACFOLH_11125</name>
</gene>
<dbReference type="InterPro" id="IPR051474">
    <property type="entry name" value="Anti-sigma-K/W_factor"/>
</dbReference>
<proteinExistence type="predicted"/>
<dbReference type="Pfam" id="PF13490">
    <property type="entry name" value="zf-HC2"/>
    <property type="match status" value="1"/>
</dbReference>
<reference evidence="10" key="1">
    <citation type="journal article" date="2019" name="Int. J. Syst. Evol. Microbiol.">
        <title>The Global Catalogue of Microorganisms (GCM) 10K type strain sequencing project: providing services to taxonomists for standard genome sequencing and annotation.</title>
        <authorList>
            <consortium name="The Broad Institute Genomics Platform"/>
            <consortium name="The Broad Institute Genome Sequencing Center for Infectious Disease"/>
            <person name="Wu L."/>
            <person name="Ma J."/>
        </authorList>
    </citation>
    <scope>NUCLEOTIDE SEQUENCE [LARGE SCALE GENOMIC DNA]</scope>
    <source>
        <strain evidence="10">NCAIM B.02333</strain>
    </source>
</reference>
<dbReference type="Proteomes" id="UP001595685">
    <property type="component" value="Unassembled WGS sequence"/>
</dbReference>
<evidence type="ECO:0000256" key="3">
    <source>
        <dbReference type="ARBA" id="ARBA00022989"/>
    </source>
</evidence>
<feature type="domain" description="Putative zinc-finger" evidence="8">
    <location>
        <begin position="8"/>
        <end position="38"/>
    </location>
</feature>
<evidence type="ECO:0000256" key="6">
    <source>
        <dbReference type="ARBA" id="ARBA00023163"/>
    </source>
</evidence>
<accession>A0ABV7WHP7</accession>
<dbReference type="EMBL" id="JBHRWW010000006">
    <property type="protein sequence ID" value="MFC3688894.1"/>
    <property type="molecule type" value="Genomic_DNA"/>
</dbReference>
<protein>
    <submittedName>
        <fullName evidence="9">Anti-sigma factor family protein</fullName>
    </submittedName>
</protein>
<dbReference type="InterPro" id="IPR027383">
    <property type="entry name" value="Znf_put"/>
</dbReference>
<dbReference type="RefSeq" id="WP_340288150.1">
    <property type="nucleotide sequence ID" value="NZ_JBBEOI010000001.1"/>
</dbReference>
<sequence length="234" mass="24259">MTSHEEQRRALGSYVVGALDPAERAEIEVHLSGCASCREDLAGLAGLPGLLSRLSVDEALGTSLVPPPTLLPRVLDAVQDERRRTRTAVRRWRAATAGLAAVMVAATLAGVLVLGPDRDAAPPPQLFVAAAGVGAEGSASFEDRAWGTSVRLQVTGLPEDAGPFLAWAEDPAGRRTAVATWGATPNGAADVTGATAVTRQELSLLVVTTADGEPLLRLEPEPAAAHSPSRRTPT</sequence>
<keyword evidence="3 7" id="KW-1133">Transmembrane helix</keyword>
<keyword evidence="4" id="KW-0805">Transcription regulation</keyword>
<organism evidence="9 10">
    <name type="scientific">Aquipuribacter hungaricus</name>
    <dbReference type="NCBI Taxonomy" id="545624"/>
    <lineage>
        <taxon>Bacteria</taxon>
        <taxon>Bacillati</taxon>
        <taxon>Actinomycetota</taxon>
        <taxon>Actinomycetes</taxon>
        <taxon>Micrococcales</taxon>
        <taxon>Intrasporangiaceae</taxon>
        <taxon>Aquipuribacter</taxon>
    </lineage>
</organism>
<evidence type="ECO:0000313" key="9">
    <source>
        <dbReference type="EMBL" id="MFC3688894.1"/>
    </source>
</evidence>
<keyword evidence="2 7" id="KW-0812">Transmembrane</keyword>
<evidence type="ECO:0000256" key="2">
    <source>
        <dbReference type="ARBA" id="ARBA00022692"/>
    </source>
</evidence>
<evidence type="ECO:0000313" key="10">
    <source>
        <dbReference type="Proteomes" id="UP001595685"/>
    </source>
</evidence>
<evidence type="ECO:0000256" key="1">
    <source>
        <dbReference type="ARBA" id="ARBA00004167"/>
    </source>
</evidence>
<comment type="caution">
    <text evidence="9">The sequence shown here is derived from an EMBL/GenBank/DDBJ whole genome shotgun (WGS) entry which is preliminary data.</text>
</comment>
<dbReference type="PANTHER" id="PTHR37461:SF1">
    <property type="entry name" value="ANTI-SIGMA-K FACTOR RSKA"/>
    <property type="match status" value="1"/>
</dbReference>
<name>A0ABV7WHP7_9MICO</name>
<evidence type="ECO:0000256" key="4">
    <source>
        <dbReference type="ARBA" id="ARBA00023015"/>
    </source>
</evidence>
<comment type="subcellular location">
    <subcellularLocation>
        <location evidence="1">Membrane</location>
        <topology evidence="1">Single-pass membrane protein</topology>
    </subcellularLocation>
</comment>
<keyword evidence="10" id="KW-1185">Reference proteome</keyword>
<keyword evidence="5 7" id="KW-0472">Membrane</keyword>